<comment type="caution">
    <text evidence="1">The sequence shown here is derived from an EMBL/GenBank/DDBJ whole genome shotgun (WGS) entry which is preliminary data.</text>
</comment>
<sequence>LGLYDDIEVFDSPEFQAFLAERIEKMSQKINKH</sequence>
<dbReference type="EMBL" id="AMCI01002611">
    <property type="protein sequence ID" value="EJX02278.1"/>
    <property type="molecule type" value="Genomic_DNA"/>
</dbReference>
<gene>
    <name evidence="1" type="ORF">EVA_09615</name>
</gene>
<reference evidence="1" key="1">
    <citation type="journal article" date="2012" name="PLoS ONE">
        <title>Gene sets for utilization of primary and secondary nutrition supplies in the distal gut of endangered iberian lynx.</title>
        <authorList>
            <person name="Alcaide M."/>
            <person name="Messina E."/>
            <person name="Richter M."/>
            <person name="Bargiela R."/>
            <person name="Peplies J."/>
            <person name="Huws S.A."/>
            <person name="Newbold C.J."/>
            <person name="Golyshin P.N."/>
            <person name="Simon M.A."/>
            <person name="Lopez G."/>
            <person name="Yakimov M.M."/>
            <person name="Ferrer M."/>
        </authorList>
    </citation>
    <scope>NUCLEOTIDE SEQUENCE</scope>
</reference>
<dbReference type="AlphaFoldDB" id="J9GJQ9"/>
<protein>
    <submittedName>
        <fullName evidence="1">Uncharacterized protein</fullName>
    </submittedName>
</protein>
<evidence type="ECO:0000313" key="1">
    <source>
        <dbReference type="EMBL" id="EJX02278.1"/>
    </source>
</evidence>
<feature type="non-terminal residue" evidence="1">
    <location>
        <position position="1"/>
    </location>
</feature>
<organism evidence="1">
    <name type="scientific">gut metagenome</name>
    <dbReference type="NCBI Taxonomy" id="749906"/>
    <lineage>
        <taxon>unclassified sequences</taxon>
        <taxon>metagenomes</taxon>
        <taxon>organismal metagenomes</taxon>
    </lineage>
</organism>
<proteinExistence type="predicted"/>
<name>J9GJQ9_9ZZZZ</name>
<accession>J9GJQ9</accession>